<keyword evidence="6 8" id="KW-0472">Membrane</keyword>
<dbReference type="GO" id="GO:0033619">
    <property type="term" value="P:membrane protein proteolysis"/>
    <property type="evidence" value="ECO:0007669"/>
    <property type="project" value="TreeGrafter"/>
</dbReference>
<dbReference type="Proteomes" id="UP000688947">
    <property type="component" value="Unassembled WGS sequence"/>
</dbReference>
<comment type="similarity">
    <text evidence="2">Belongs to the peptidase A22B family.</text>
</comment>
<dbReference type="InterPro" id="IPR006639">
    <property type="entry name" value="Preselin/SPP"/>
</dbReference>
<dbReference type="GO" id="GO:0006465">
    <property type="term" value="P:signal peptide processing"/>
    <property type="evidence" value="ECO:0007669"/>
    <property type="project" value="TreeGrafter"/>
</dbReference>
<feature type="signal peptide" evidence="9">
    <location>
        <begin position="1"/>
        <end position="18"/>
    </location>
</feature>
<evidence type="ECO:0000256" key="5">
    <source>
        <dbReference type="ARBA" id="ARBA00022989"/>
    </source>
</evidence>
<comment type="caution">
    <text evidence="10">The sequence shown here is derived from an EMBL/GenBank/DDBJ whole genome shotgun (WGS) entry which is preliminary data.</text>
</comment>
<keyword evidence="9" id="KW-0732">Signal</keyword>
<dbReference type="InterPro" id="IPR007369">
    <property type="entry name" value="Peptidase_A22B_SPP"/>
</dbReference>
<feature type="transmembrane region" description="Helical" evidence="8">
    <location>
        <begin position="392"/>
        <end position="415"/>
    </location>
</feature>
<dbReference type="SMART" id="SM00730">
    <property type="entry name" value="PSN"/>
    <property type="match status" value="1"/>
</dbReference>
<name>A0A8T1UYP0_9STRA</name>
<evidence type="ECO:0000256" key="8">
    <source>
        <dbReference type="SAM" id="Phobius"/>
    </source>
</evidence>
<evidence type="ECO:0000256" key="7">
    <source>
        <dbReference type="SAM" id="MobiDB-lite"/>
    </source>
</evidence>
<dbReference type="PANTHER" id="PTHR12174">
    <property type="entry name" value="SIGNAL PEPTIDE PEPTIDASE"/>
    <property type="match status" value="1"/>
</dbReference>
<feature type="transmembrane region" description="Helical" evidence="8">
    <location>
        <begin position="266"/>
        <end position="284"/>
    </location>
</feature>
<evidence type="ECO:0008006" key="12">
    <source>
        <dbReference type="Google" id="ProtNLM"/>
    </source>
</evidence>
<evidence type="ECO:0000256" key="1">
    <source>
        <dbReference type="ARBA" id="ARBA00004127"/>
    </source>
</evidence>
<dbReference type="VEuPathDB" id="FungiDB:PC110_g8144"/>
<evidence type="ECO:0000313" key="11">
    <source>
        <dbReference type="Proteomes" id="UP000688947"/>
    </source>
</evidence>
<feature type="transmembrane region" description="Helical" evidence="8">
    <location>
        <begin position="454"/>
        <end position="470"/>
    </location>
</feature>
<sequence length="538" mass="58470">MRRVLPVLLLLALPRALAVLPTGILSLDLLPQSPLEPPAFAEQLCSPSAAAGWGVSLPARFDSRWKTLESGKKHQVCCMWDTFVLMGVTNRTVAKELAIPVVYVTIANGQKLQKAIDKHSTSLVARTYRRELPLIDVSSVLLWALGVATALGATYYSARPLRRQDGSAARQQRRRGEDIRDEESGNARDDIWELDARHAVGFIALAGVFLTVLFYVKIGGAIPVLFAVSGAATLTQVVGIPAMEWLMPSSASREVTIPLLGDSARLSEVLGLLPSITVAVVWYLHRRTYWVLQDTIGISLCFVFLRTVQLPNLKVATVLLTLAFCYDVFFVFLSPIFFGSSVMEDVATGGPAAYTKSGYPGVDYCERYPKYPACIDPEPMPMLLVLPRILDWAGGVSMLGLGDIILPGMLLSFTLRFDYAQGSTNYFRLMAVGYAVGLALANLAVMITDMGQPALMYLVPTTLCSLIIASKRNGDFRAMWMGAGVDEEDSLSMKRSNDGPGYRTEEPPTGIIIGDPLGRGNDNSRGGDHVPLLSSSSS</sequence>
<evidence type="ECO:0000256" key="3">
    <source>
        <dbReference type="ARBA" id="ARBA00022692"/>
    </source>
</evidence>
<feature type="transmembrane region" description="Helical" evidence="8">
    <location>
        <begin position="315"/>
        <end position="338"/>
    </location>
</feature>
<dbReference type="GO" id="GO:0030660">
    <property type="term" value="C:Golgi-associated vesicle membrane"/>
    <property type="evidence" value="ECO:0007669"/>
    <property type="project" value="TreeGrafter"/>
</dbReference>
<protein>
    <recommendedName>
        <fullName evidence="12">Peptidase A22B, signal peptide peptidase</fullName>
    </recommendedName>
</protein>
<keyword evidence="5 8" id="KW-1133">Transmembrane helix</keyword>
<reference evidence="10" key="1">
    <citation type="submission" date="2021-01" db="EMBL/GenBank/DDBJ databases">
        <title>Phytophthora aleatoria, a newly-described species from Pinus radiata is distinct from Phytophthora cactorum isolates based on comparative genomics.</title>
        <authorList>
            <person name="Mcdougal R."/>
            <person name="Panda P."/>
            <person name="Williams N."/>
            <person name="Studholme D.J."/>
        </authorList>
    </citation>
    <scope>NUCLEOTIDE SEQUENCE</scope>
    <source>
        <strain evidence="10">NZFS 3830</strain>
    </source>
</reference>
<dbReference type="GO" id="GO:0098554">
    <property type="term" value="C:cytoplasmic side of endoplasmic reticulum membrane"/>
    <property type="evidence" value="ECO:0007669"/>
    <property type="project" value="TreeGrafter"/>
</dbReference>
<dbReference type="EMBL" id="JAENGZ010000028">
    <property type="protein sequence ID" value="KAG6972918.1"/>
    <property type="molecule type" value="Genomic_DNA"/>
</dbReference>
<feature type="transmembrane region" description="Helical" evidence="8">
    <location>
        <begin position="427"/>
        <end position="448"/>
    </location>
</feature>
<evidence type="ECO:0000256" key="4">
    <source>
        <dbReference type="ARBA" id="ARBA00022801"/>
    </source>
</evidence>
<evidence type="ECO:0000256" key="6">
    <source>
        <dbReference type="ARBA" id="ARBA00023136"/>
    </source>
</evidence>
<dbReference type="Pfam" id="PF04258">
    <property type="entry name" value="Peptidase_A22B"/>
    <property type="match status" value="1"/>
</dbReference>
<feature type="transmembrane region" description="Helical" evidence="8">
    <location>
        <begin position="222"/>
        <end position="246"/>
    </location>
</feature>
<feature type="chain" id="PRO_5035944510" description="Peptidase A22B, signal peptide peptidase" evidence="9">
    <location>
        <begin position="19"/>
        <end position="538"/>
    </location>
</feature>
<dbReference type="OrthoDB" id="29661at2759"/>
<dbReference type="GO" id="GO:0098553">
    <property type="term" value="C:lumenal side of endoplasmic reticulum membrane"/>
    <property type="evidence" value="ECO:0007669"/>
    <property type="project" value="TreeGrafter"/>
</dbReference>
<accession>A0A8T1UYP0</accession>
<evidence type="ECO:0000256" key="2">
    <source>
        <dbReference type="ARBA" id="ARBA00006859"/>
    </source>
</evidence>
<feature type="region of interest" description="Disordered" evidence="7">
    <location>
        <begin position="490"/>
        <end position="538"/>
    </location>
</feature>
<feature type="transmembrane region" description="Helical" evidence="8">
    <location>
        <begin position="140"/>
        <end position="158"/>
    </location>
</feature>
<comment type="subcellular location">
    <subcellularLocation>
        <location evidence="1">Endomembrane system</location>
        <topology evidence="1">Multi-pass membrane protein</topology>
    </subcellularLocation>
</comment>
<gene>
    <name evidence="10" type="ORF">JG687_00001214</name>
</gene>
<keyword evidence="4" id="KW-0378">Hydrolase</keyword>
<proteinExistence type="inferred from homology"/>
<keyword evidence="3 8" id="KW-0812">Transmembrane</keyword>
<organism evidence="10 11">
    <name type="scientific">Phytophthora cactorum</name>
    <dbReference type="NCBI Taxonomy" id="29920"/>
    <lineage>
        <taxon>Eukaryota</taxon>
        <taxon>Sar</taxon>
        <taxon>Stramenopiles</taxon>
        <taxon>Oomycota</taxon>
        <taxon>Peronosporomycetes</taxon>
        <taxon>Peronosporales</taxon>
        <taxon>Peronosporaceae</taxon>
        <taxon>Phytophthora</taxon>
    </lineage>
</organism>
<dbReference type="GO" id="GO:0042500">
    <property type="term" value="F:aspartic endopeptidase activity, intramembrane cleaving"/>
    <property type="evidence" value="ECO:0007669"/>
    <property type="project" value="InterPro"/>
</dbReference>
<dbReference type="AlphaFoldDB" id="A0A8T1UYP0"/>
<evidence type="ECO:0000256" key="9">
    <source>
        <dbReference type="SAM" id="SignalP"/>
    </source>
</evidence>
<evidence type="ECO:0000313" key="10">
    <source>
        <dbReference type="EMBL" id="KAG6972918.1"/>
    </source>
</evidence>
<dbReference type="PANTHER" id="PTHR12174:SF22">
    <property type="entry name" value="SIGNAL PEPTIDE PEPTIDASE-LIKE 3"/>
    <property type="match status" value="1"/>
</dbReference>
<feature type="transmembrane region" description="Helical" evidence="8">
    <location>
        <begin position="198"/>
        <end position="216"/>
    </location>
</feature>